<reference evidence="2" key="2">
    <citation type="submission" date="2025-08" db="UniProtKB">
        <authorList>
            <consortium name="RefSeq"/>
        </authorList>
    </citation>
    <scope>IDENTIFICATION</scope>
    <source>
        <tissue evidence="2">Leaf</tissue>
    </source>
</reference>
<keyword evidence="1" id="KW-1185">Reference proteome</keyword>
<evidence type="ECO:0000313" key="2">
    <source>
        <dbReference type="RefSeq" id="XP_075076762.1"/>
    </source>
</evidence>
<organism evidence="1 2">
    <name type="scientific">Nicotiana tabacum</name>
    <name type="common">Common tobacco</name>
    <dbReference type="NCBI Taxonomy" id="4097"/>
    <lineage>
        <taxon>Eukaryota</taxon>
        <taxon>Viridiplantae</taxon>
        <taxon>Streptophyta</taxon>
        <taxon>Embryophyta</taxon>
        <taxon>Tracheophyta</taxon>
        <taxon>Spermatophyta</taxon>
        <taxon>Magnoliopsida</taxon>
        <taxon>eudicotyledons</taxon>
        <taxon>Gunneridae</taxon>
        <taxon>Pentapetalae</taxon>
        <taxon>asterids</taxon>
        <taxon>lamiids</taxon>
        <taxon>Solanales</taxon>
        <taxon>Solanaceae</taxon>
        <taxon>Nicotianoideae</taxon>
        <taxon>Nicotianeae</taxon>
        <taxon>Nicotiana</taxon>
    </lineage>
</organism>
<proteinExistence type="predicted"/>
<protein>
    <submittedName>
        <fullName evidence="2">Uncharacterized protein LOC142163381</fullName>
    </submittedName>
</protein>
<sequence>MGSSIFWLDNWIGLGALYFIVPPKFGIDENVHNVYDVLENWAWNVERLLEILLEELAHHIVQKEYLRRRDDRKAVYKMIWVKGLPFKIAFFMWKVWKAKLPLDDFMRTLGYFMPLRCWCYAEPKEESLVHLFFTSAASKIVWKYFLSKAGISIEGLSMHQAITRCWTAMVVPRLKPVMQSLPSCIV</sequence>
<accession>A0AC58RVK1</accession>
<dbReference type="Proteomes" id="UP000790787">
    <property type="component" value="Chromosome 8"/>
</dbReference>
<evidence type="ECO:0000313" key="1">
    <source>
        <dbReference type="Proteomes" id="UP000790787"/>
    </source>
</evidence>
<dbReference type="RefSeq" id="XP_075076762.1">
    <property type="nucleotide sequence ID" value="XM_075220661.1"/>
</dbReference>
<name>A0AC58RVK1_TOBAC</name>
<gene>
    <name evidence="2" type="primary">LOC142163381</name>
</gene>
<reference evidence="1" key="1">
    <citation type="journal article" date="2014" name="Nat. Commun.">
        <title>The tobacco genome sequence and its comparison with those of tomato and potato.</title>
        <authorList>
            <person name="Sierro N."/>
            <person name="Battey J.N."/>
            <person name="Ouadi S."/>
            <person name="Bakaher N."/>
            <person name="Bovet L."/>
            <person name="Willig A."/>
            <person name="Goepfert S."/>
            <person name="Peitsch M.C."/>
            <person name="Ivanov N.V."/>
        </authorList>
    </citation>
    <scope>NUCLEOTIDE SEQUENCE [LARGE SCALE GENOMIC DNA]</scope>
</reference>